<dbReference type="Gene3D" id="1.50.10.10">
    <property type="match status" value="1"/>
</dbReference>
<dbReference type="GO" id="GO:0052757">
    <property type="term" value="F:chondroitin hydrolase activity"/>
    <property type="evidence" value="ECO:0007669"/>
    <property type="project" value="TreeGrafter"/>
</dbReference>
<accession>A0A6B2LZZ0</accession>
<organism evidence="4 5">
    <name type="scientific">Oceanipulchritudo coccoides</name>
    <dbReference type="NCBI Taxonomy" id="2706888"/>
    <lineage>
        <taxon>Bacteria</taxon>
        <taxon>Pseudomonadati</taxon>
        <taxon>Verrucomicrobiota</taxon>
        <taxon>Opitutia</taxon>
        <taxon>Puniceicoccales</taxon>
        <taxon>Oceanipulchritudinaceae</taxon>
        <taxon>Oceanipulchritudo</taxon>
    </lineage>
</organism>
<dbReference type="Proteomes" id="UP000478417">
    <property type="component" value="Unassembled WGS sequence"/>
</dbReference>
<proteinExistence type="inferred from homology"/>
<dbReference type="GO" id="GO:0000272">
    <property type="term" value="P:polysaccharide catabolic process"/>
    <property type="evidence" value="ECO:0007669"/>
    <property type="project" value="TreeGrafter"/>
</dbReference>
<evidence type="ECO:0000313" key="5">
    <source>
        <dbReference type="Proteomes" id="UP000478417"/>
    </source>
</evidence>
<feature type="chain" id="PRO_5025493437" evidence="3">
    <location>
        <begin position="23"/>
        <end position="486"/>
    </location>
</feature>
<keyword evidence="1" id="KW-0378">Hydrolase</keyword>
<dbReference type="InterPro" id="IPR005198">
    <property type="entry name" value="Glyco_hydro_76"/>
</dbReference>
<keyword evidence="3" id="KW-0732">Signal</keyword>
<dbReference type="EMBL" id="JAAGNX010000001">
    <property type="protein sequence ID" value="NDV61646.1"/>
    <property type="molecule type" value="Genomic_DNA"/>
</dbReference>
<dbReference type="InterPro" id="IPR008928">
    <property type="entry name" value="6-hairpin_glycosidase_sf"/>
</dbReference>
<name>A0A6B2LZZ0_9BACT</name>
<dbReference type="PANTHER" id="PTHR36845">
    <property type="entry name" value="HYDROLASE, PUTATIVE (AFU_ORTHOLOGUE AFUA_7G05090)-RELATED"/>
    <property type="match status" value="1"/>
</dbReference>
<evidence type="ECO:0000256" key="1">
    <source>
        <dbReference type="ARBA" id="ARBA00022801"/>
    </source>
</evidence>
<dbReference type="AlphaFoldDB" id="A0A6B2LZZ0"/>
<evidence type="ECO:0000256" key="2">
    <source>
        <dbReference type="ARBA" id="ARBA00038358"/>
    </source>
</evidence>
<evidence type="ECO:0000256" key="3">
    <source>
        <dbReference type="SAM" id="SignalP"/>
    </source>
</evidence>
<feature type="signal peptide" evidence="3">
    <location>
        <begin position="1"/>
        <end position="22"/>
    </location>
</feature>
<reference evidence="4 5" key="1">
    <citation type="submission" date="2020-02" db="EMBL/GenBank/DDBJ databases">
        <title>Albibacoteraceae fam. nov., the first described family within the subdivision 4 Verrucomicrobia.</title>
        <authorList>
            <person name="Xi F."/>
        </authorList>
    </citation>
    <scope>NUCLEOTIDE SEQUENCE [LARGE SCALE GENOMIC DNA]</scope>
    <source>
        <strain evidence="4 5">CK1056</strain>
    </source>
</reference>
<keyword evidence="5" id="KW-1185">Reference proteome</keyword>
<protein>
    <submittedName>
        <fullName evidence="4">Uncharacterized protein</fullName>
    </submittedName>
</protein>
<dbReference type="PANTHER" id="PTHR36845:SF1">
    <property type="entry name" value="HYDROLASE, PUTATIVE (AFU_ORTHOLOGUE AFUA_7G05090)-RELATED"/>
    <property type="match status" value="1"/>
</dbReference>
<evidence type="ECO:0000313" key="4">
    <source>
        <dbReference type="EMBL" id="NDV61646.1"/>
    </source>
</evidence>
<dbReference type="InterPro" id="IPR052369">
    <property type="entry name" value="UG_Glycosaminoglycan_Hydrolase"/>
</dbReference>
<gene>
    <name evidence="4" type="ORF">G0Q06_04205</name>
</gene>
<comment type="caution">
    <text evidence="4">The sequence shown here is derived from an EMBL/GenBank/DDBJ whole genome shotgun (WGS) entry which is preliminary data.</text>
</comment>
<sequence>MKLPPLIALLTLLGWATLPVSAQTLTEKITTALEFSKLQLDDLAQRSGSSRFVSYTDTSGIWQNQSISNWCSGFPAGLMWMMYDYTGENVWATYGRDWTNAVSARATASDNDTGFQIYCAYGYGLRHASDTLSPAEISVYTAKLNQAADSFANQRYHPTIESYRAWTNRRTSISTAVSSPSITASTNTPYNNPYFEVNIDMMMNMELPVYVGLNGGNSDYDDFAINHADATFLNQVRPDGSTFHVVAYDESANVLYKRTHQGADTDTTWSRGQAWAVYGYTMMYRYTNESRMLDRAVACFDYFMAAVANQSDDFVAYSDFDRAVGGSTNHPRDTSASAIVASAAIELYEFTQDEKFLTAAENILGDLTSPPYLASASPGFESILTKGSEKYDNKAEEGTIFGDFYFVEAMLRYLALDTEPVDDGFWGGHPVVDGWVDTGDYLGWLNVEFAAFGFLYSETLGTWIYLLEETYTASQTDTGGWTYLYK</sequence>
<dbReference type="SUPFAM" id="SSF48208">
    <property type="entry name" value="Six-hairpin glycosidases"/>
    <property type="match status" value="1"/>
</dbReference>
<comment type="similarity">
    <text evidence="2">Belongs to the glycosyl hydrolase 88 family.</text>
</comment>
<dbReference type="InterPro" id="IPR012341">
    <property type="entry name" value="6hp_glycosidase-like_sf"/>
</dbReference>
<dbReference type="RefSeq" id="WP_163962769.1">
    <property type="nucleotide sequence ID" value="NZ_JAAGNX010000001.1"/>
</dbReference>
<dbReference type="Pfam" id="PF03663">
    <property type="entry name" value="Glyco_hydro_76"/>
    <property type="match status" value="1"/>
</dbReference>